<dbReference type="Gene3D" id="2.60.120.10">
    <property type="entry name" value="Jelly Rolls"/>
    <property type="match status" value="1"/>
</dbReference>
<protein>
    <submittedName>
        <fullName evidence="1">Cupin domain-containing protein</fullName>
    </submittedName>
</protein>
<sequence length="255" mass="28287">MSEMAPSVQSASDLMVRIDPGPRDFSALNEAVRKGSRIGNENTEEDHHLNEVIPKPWGMEYRIYVDDFVDVWNLKINEGESTSMHVHPRKLTYLLCLAGQGVTDTLAGQVPVGAGTILRIAGGAFHSSKSIGPGPLWLVEVEAPRNKFDLIRLRDNYDRQGTGYEQEHTEVPNLPARPVSFLPQAKLRERSPDGEFAFGIRAGADIFYRRQPQDLFHIPLGLTGVVTGELDILAPAQADARRPALDQYYLSLALD</sequence>
<dbReference type="SUPFAM" id="SSF51182">
    <property type="entry name" value="RmlC-like cupins"/>
    <property type="match status" value="1"/>
</dbReference>
<evidence type="ECO:0000313" key="1">
    <source>
        <dbReference type="EMBL" id="XDQ39646.1"/>
    </source>
</evidence>
<reference evidence="1" key="1">
    <citation type="submission" date="2024-07" db="EMBL/GenBank/DDBJ databases">
        <authorList>
            <person name="Yu S.T."/>
        </authorList>
    </citation>
    <scope>NUCLEOTIDE SEQUENCE</scope>
    <source>
        <strain evidence="1">R28</strain>
    </source>
</reference>
<dbReference type="AlphaFoldDB" id="A0AB39QA12"/>
<dbReference type="InterPro" id="IPR011051">
    <property type="entry name" value="RmlC_Cupin_sf"/>
</dbReference>
<gene>
    <name evidence="1" type="ORF">AB5J49_43355</name>
</gene>
<dbReference type="CDD" id="cd02208">
    <property type="entry name" value="cupin_RmlC-like"/>
    <property type="match status" value="1"/>
</dbReference>
<name>A0AB39QA12_9ACTN</name>
<dbReference type="RefSeq" id="WP_369174366.1">
    <property type="nucleotide sequence ID" value="NZ_CP163439.1"/>
</dbReference>
<accession>A0AB39QA12</accession>
<dbReference type="EMBL" id="CP163439">
    <property type="protein sequence ID" value="XDQ39646.1"/>
    <property type="molecule type" value="Genomic_DNA"/>
</dbReference>
<proteinExistence type="predicted"/>
<dbReference type="InterPro" id="IPR014710">
    <property type="entry name" value="RmlC-like_jellyroll"/>
</dbReference>
<organism evidence="1">
    <name type="scientific">Streptomyces sp. R28</name>
    <dbReference type="NCBI Taxonomy" id="3238628"/>
    <lineage>
        <taxon>Bacteria</taxon>
        <taxon>Bacillati</taxon>
        <taxon>Actinomycetota</taxon>
        <taxon>Actinomycetes</taxon>
        <taxon>Kitasatosporales</taxon>
        <taxon>Streptomycetaceae</taxon>
        <taxon>Streptomyces</taxon>
    </lineage>
</organism>